<keyword evidence="2" id="KW-0472">Membrane</keyword>
<accession>A0A401UVV7</accession>
<feature type="region of interest" description="Disordered" evidence="1">
    <location>
        <begin position="1"/>
        <end position="43"/>
    </location>
</feature>
<gene>
    <name evidence="4" type="ORF">CTKZ_03870</name>
</gene>
<proteinExistence type="predicted"/>
<dbReference type="AlphaFoldDB" id="A0A401UVV7"/>
<keyword evidence="2" id="KW-1133">Transmembrane helix</keyword>
<evidence type="ECO:0000259" key="3">
    <source>
        <dbReference type="Pfam" id="PF00188"/>
    </source>
</evidence>
<reference evidence="4 5" key="1">
    <citation type="submission" date="2018-11" db="EMBL/GenBank/DDBJ databases">
        <title>Draft genome sequence of Cellulomonas takizawaensis strain TKZ-21.</title>
        <authorList>
            <person name="Yamamura H."/>
            <person name="Hayashi T."/>
            <person name="Hamada M."/>
            <person name="Serisawa Y."/>
            <person name="Matsuyama K."/>
            <person name="Nakagawa Y."/>
            <person name="Otoguro M."/>
            <person name="Yanagida F."/>
            <person name="Hayakawa M."/>
        </authorList>
    </citation>
    <scope>NUCLEOTIDE SEQUENCE [LARGE SCALE GENOMIC DNA]</scope>
    <source>
        <strain evidence="4 5">TKZ-21</strain>
    </source>
</reference>
<comment type="caution">
    <text evidence="4">The sequence shown here is derived from an EMBL/GenBank/DDBJ whole genome shotgun (WGS) entry which is preliminary data.</text>
</comment>
<name>A0A401UVV7_9CELL</name>
<protein>
    <recommendedName>
        <fullName evidence="3">SCP domain-containing protein</fullName>
    </recommendedName>
</protein>
<feature type="domain" description="SCP" evidence="3">
    <location>
        <begin position="278"/>
        <end position="365"/>
    </location>
</feature>
<dbReference type="Gene3D" id="3.40.33.10">
    <property type="entry name" value="CAP"/>
    <property type="match status" value="1"/>
</dbReference>
<feature type="transmembrane region" description="Helical" evidence="2">
    <location>
        <begin position="48"/>
        <end position="68"/>
    </location>
</feature>
<evidence type="ECO:0000256" key="2">
    <source>
        <dbReference type="SAM" id="Phobius"/>
    </source>
</evidence>
<evidence type="ECO:0000313" key="4">
    <source>
        <dbReference type="EMBL" id="GCD18825.1"/>
    </source>
</evidence>
<keyword evidence="5" id="KW-1185">Reference proteome</keyword>
<dbReference type="EMBL" id="BHYL01000032">
    <property type="protein sequence ID" value="GCD18825.1"/>
    <property type="molecule type" value="Genomic_DNA"/>
</dbReference>
<dbReference type="SUPFAM" id="SSF55797">
    <property type="entry name" value="PR-1-like"/>
    <property type="match status" value="1"/>
</dbReference>
<evidence type="ECO:0000313" key="5">
    <source>
        <dbReference type="Proteomes" id="UP000288246"/>
    </source>
</evidence>
<dbReference type="InterPro" id="IPR035940">
    <property type="entry name" value="CAP_sf"/>
</dbReference>
<sequence length="373" mass="36173">MDVDSKDSGTQTVTPVEGARTLAPAGTIPTQRSRAGGSPHGGRSRRTWFVVAGGLALVLAGATTGVAAQRAAALREERVAEARLRISAVLPATATDAGVRDALDAHASTAVYTSARTAVAASAQQVVDRANGTLAASPQAGDGPRGALQTATGAVSAAIAGPNVSITALRAATGGVAGPEKAVADAQAAWVAAEQARIAAEQAAAAEAARQAAAQQAAARGSTKTTVKPRSTRTTTTTTQSSGGTAAPAPTGGVPAGGKVCAGSGGSAGEASAGAVGEAINAYRASAGLGALSISRSGSLTSHALNMAATGGIWHSGGDNIVGCVSNGSASSLVSAWSRSPGHNAQMLRTDVSSMSVGAASSAGWLFGAVRFS</sequence>
<keyword evidence="2" id="KW-0812">Transmembrane</keyword>
<feature type="region of interest" description="Disordered" evidence="1">
    <location>
        <begin position="215"/>
        <end position="255"/>
    </location>
</feature>
<dbReference type="Proteomes" id="UP000288246">
    <property type="component" value="Unassembled WGS sequence"/>
</dbReference>
<evidence type="ECO:0000256" key="1">
    <source>
        <dbReference type="SAM" id="MobiDB-lite"/>
    </source>
</evidence>
<organism evidence="4 5">
    <name type="scientific">Cellulomonas algicola</name>
    <dbReference type="NCBI Taxonomy" id="2071633"/>
    <lineage>
        <taxon>Bacteria</taxon>
        <taxon>Bacillati</taxon>
        <taxon>Actinomycetota</taxon>
        <taxon>Actinomycetes</taxon>
        <taxon>Micrococcales</taxon>
        <taxon>Cellulomonadaceae</taxon>
        <taxon>Cellulomonas</taxon>
    </lineage>
</organism>
<dbReference type="CDD" id="cd05379">
    <property type="entry name" value="CAP_bacterial"/>
    <property type="match status" value="1"/>
</dbReference>
<feature type="compositionally biased region" description="Low complexity" evidence="1">
    <location>
        <begin position="215"/>
        <end position="253"/>
    </location>
</feature>
<dbReference type="RefSeq" id="WP_218051082.1">
    <property type="nucleotide sequence ID" value="NZ_JAHKSJ010000002.1"/>
</dbReference>
<dbReference type="InterPro" id="IPR014044">
    <property type="entry name" value="CAP_dom"/>
</dbReference>
<dbReference type="Pfam" id="PF00188">
    <property type="entry name" value="CAP"/>
    <property type="match status" value="1"/>
</dbReference>